<dbReference type="Pfam" id="PF00111">
    <property type="entry name" value="Fer2"/>
    <property type="match status" value="1"/>
</dbReference>
<evidence type="ECO:0000256" key="1">
    <source>
        <dbReference type="ARBA" id="ARBA00001974"/>
    </source>
</evidence>
<feature type="domain" description="FAD-binding FR-type" evidence="10">
    <location>
        <begin position="47"/>
        <end position="147"/>
    </location>
</feature>
<evidence type="ECO:0000256" key="6">
    <source>
        <dbReference type="ARBA" id="ARBA00023004"/>
    </source>
</evidence>
<evidence type="ECO:0000256" key="7">
    <source>
        <dbReference type="ARBA" id="ARBA00023014"/>
    </source>
</evidence>
<evidence type="ECO:0000256" key="4">
    <source>
        <dbReference type="ARBA" id="ARBA00022723"/>
    </source>
</evidence>
<dbReference type="GO" id="GO:0051537">
    <property type="term" value="F:2 iron, 2 sulfur cluster binding"/>
    <property type="evidence" value="ECO:0007669"/>
    <property type="project" value="UniProtKB-KW"/>
</dbReference>
<dbReference type="InterPro" id="IPR017938">
    <property type="entry name" value="Riboflavin_synthase-like_b-brl"/>
</dbReference>
<dbReference type="InterPro" id="IPR039261">
    <property type="entry name" value="FNR_nucleotide-bd"/>
</dbReference>
<dbReference type="GO" id="GO:0016491">
    <property type="term" value="F:oxidoreductase activity"/>
    <property type="evidence" value="ECO:0007669"/>
    <property type="project" value="UniProtKB-KW"/>
</dbReference>
<dbReference type="PANTHER" id="PTHR47354:SF1">
    <property type="entry name" value="CARNITINE MONOOXYGENASE REDUCTASE SUBUNIT"/>
    <property type="match status" value="1"/>
</dbReference>
<feature type="domain" description="2Fe-2S ferredoxin-type" evidence="9">
    <location>
        <begin position="275"/>
        <end position="358"/>
    </location>
</feature>
<sequence length="358" mass="38151">MRPHARGASASLGRPRRVPRLVGRTGSTRVTATVEPVAGHLYAGYSTGPRQMPVIGVHRLTADIMHIRLAPADGTGPAPYQPGSHLIVTAGAHRNAYSLVDDGFLPDSYGVSVLRRGAGGGSEWLHDNVSEGAVLEVEGPRSMFAPVWNQRHMLLVAGGIGITPILSHLRSAVRRRTSAEVIYSYRAGAAAHLDELRELASHTGITLFEVSGAADTRRLLADRIHRQPLGTHAYACGPIAMLDAYVDAAATAGWPPSRVHLERFTAPAQDPGEPFTVTVASSGRRIDIPAGVSMLQGLLGNGVRVANLCRQGVCGECRVPVRSGDVEHRDFVLTDDERAAGDSMLCCVSRGHDIEVDL</sequence>
<dbReference type="PRINTS" id="PR00409">
    <property type="entry name" value="PHDIOXRDTASE"/>
</dbReference>
<dbReference type="InterPro" id="IPR001041">
    <property type="entry name" value="2Fe-2S_ferredoxin-type"/>
</dbReference>
<comment type="caution">
    <text evidence="11">The sequence shown here is derived from an EMBL/GenBank/DDBJ whole genome shotgun (WGS) entry which is preliminary data.</text>
</comment>
<dbReference type="InterPro" id="IPR036010">
    <property type="entry name" value="2Fe-2S_ferredoxin-like_sf"/>
</dbReference>
<dbReference type="GO" id="GO:0046872">
    <property type="term" value="F:metal ion binding"/>
    <property type="evidence" value="ECO:0007669"/>
    <property type="project" value="UniProtKB-KW"/>
</dbReference>
<dbReference type="InterPro" id="IPR054582">
    <property type="entry name" value="DmmA-like_N"/>
</dbReference>
<evidence type="ECO:0000259" key="9">
    <source>
        <dbReference type="PROSITE" id="PS51085"/>
    </source>
</evidence>
<evidence type="ECO:0000256" key="8">
    <source>
        <dbReference type="SAM" id="MobiDB-lite"/>
    </source>
</evidence>
<organism evidence="11 12">
    <name type="scientific">Gordonia mangrovi</name>
    <dbReference type="NCBI Taxonomy" id="2665643"/>
    <lineage>
        <taxon>Bacteria</taxon>
        <taxon>Bacillati</taxon>
        <taxon>Actinomycetota</taxon>
        <taxon>Actinomycetes</taxon>
        <taxon>Mycobacteriales</taxon>
        <taxon>Gordoniaceae</taxon>
        <taxon>Gordonia</taxon>
    </lineage>
</organism>
<dbReference type="InterPro" id="IPR017927">
    <property type="entry name" value="FAD-bd_FR_type"/>
</dbReference>
<dbReference type="Gene3D" id="3.40.50.80">
    <property type="entry name" value="Nucleotide-binding domain of ferredoxin-NADP reductase (FNR) module"/>
    <property type="match status" value="1"/>
</dbReference>
<dbReference type="AlphaFoldDB" id="A0A6L7GQZ0"/>
<feature type="region of interest" description="Disordered" evidence="8">
    <location>
        <begin position="1"/>
        <end position="27"/>
    </location>
</feature>
<dbReference type="Gene3D" id="3.10.20.30">
    <property type="match status" value="1"/>
</dbReference>
<keyword evidence="4" id="KW-0479">Metal-binding</keyword>
<dbReference type="InterPro" id="IPR050415">
    <property type="entry name" value="MRET"/>
</dbReference>
<dbReference type="CDD" id="cd00207">
    <property type="entry name" value="fer2"/>
    <property type="match status" value="1"/>
</dbReference>
<dbReference type="Gene3D" id="2.40.30.10">
    <property type="entry name" value="Translation factors"/>
    <property type="match status" value="1"/>
</dbReference>
<dbReference type="Proteomes" id="UP000475545">
    <property type="component" value="Unassembled WGS sequence"/>
</dbReference>
<evidence type="ECO:0000256" key="3">
    <source>
        <dbReference type="ARBA" id="ARBA00022714"/>
    </source>
</evidence>
<dbReference type="PROSITE" id="PS51085">
    <property type="entry name" value="2FE2S_FER_2"/>
    <property type="match status" value="1"/>
</dbReference>
<comment type="cofactor">
    <cofactor evidence="1">
        <name>FAD</name>
        <dbReference type="ChEBI" id="CHEBI:57692"/>
    </cofactor>
</comment>
<dbReference type="PROSITE" id="PS51384">
    <property type="entry name" value="FAD_FR"/>
    <property type="match status" value="1"/>
</dbReference>
<dbReference type="SUPFAM" id="SSF63380">
    <property type="entry name" value="Riboflavin synthase domain-like"/>
    <property type="match status" value="1"/>
</dbReference>
<keyword evidence="2" id="KW-0285">Flavoprotein</keyword>
<keyword evidence="12" id="KW-1185">Reference proteome</keyword>
<evidence type="ECO:0000259" key="10">
    <source>
        <dbReference type="PROSITE" id="PS51384"/>
    </source>
</evidence>
<evidence type="ECO:0000256" key="2">
    <source>
        <dbReference type="ARBA" id="ARBA00022630"/>
    </source>
</evidence>
<dbReference type="EMBL" id="WMBR01000002">
    <property type="protein sequence ID" value="MXP21767.1"/>
    <property type="molecule type" value="Genomic_DNA"/>
</dbReference>
<gene>
    <name evidence="11" type="ORF">GIY30_10445</name>
</gene>
<dbReference type="InterPro" id="IPR012675">
    <property type="entry name" value="Beta-grasp_dom_sf"/>
</dbReference>
<keyword evidence="5" id="KW-0560">Oxidoreductase</keyword>
<evidence type="ECO:0000313" key="12">
    <source>
        <dbReference type="Proteomes" id="UP000475545"/>
    </source>
</evidence>
<evidence type="ECO:0000256" key="5">
    <source>
        <dbReference type="ARBA" id="ARBA00023002"/>
    </source>
</evidence>
<dbReference type="SUPFAM" id="SSF52343">
    <property type="entry name" value="Ferredoxin reductase-like, C-terminal NADP-linked domain"/>
    <property type="match status" value="1"/>
</dbReference>
<evidence type="ECO:0000313" key="11">
    <source>
        <dbReference type="EMBL" id="MXP21767.1"/>
    </source>
</evidence>
<proteinExistence type="predicted"/>
<name>A0A6L7GQZ0_9ACTN</name>
<dbReference type="CDD" id="cd06185">
    <property type="entry name" value="PDR_like"/>
    <property type="match status" value="1"/>
</dbReference>
<keyword evidence="3" id="KW-0001">2Fe-2S</keyword>
<dbReference type="PANTHER" id="PTHR47354">
    <property type="entry name" value="NADH OXIDOREDUCTASE HCR"/>
    <property type="match status" value="1"/>
</dbReference>
<keyword evidence="6" id="KW-0408">Iron</keyword>
<protein>
    <submittedName>
        <fullName evidence="11">2Fe-2S iron-sulfur cluster binding domain-containing protein</fullName>
    </submittedName>
</protein>
<dbReference type="Pfam" id="PF22290">
    <property type="entry name" value="DmmA-like_N"/>
    <property type="match status" value="1"/>
</dbReference>
<accession>A0A6L7GQZ0</accession>
<keyword evidence="7" id="KW-0411">Iron-sulfur</keyword>
<dbReference type="SUPFAM" id="SSF54292">
    <property type="entry name" value="2Fe-2S ferredoxin-like"/>
    <property type="match status" value="1"/>
</dbReference>
<reference evidence="11 12" key="1">
    <citation type="submission" date="2019-11" db="EMBL/GenBank/DDBJ databases">
        <title>Gordonia sp. nov., a novel actinobacterium isolated from mangrove soil in Hainan.</title>
        <authorList>
            <person name="Huang X."/>
            <person name="Xie Y."/>
            <person name="Chu X."/>
            <person name="Xiao K."/>
        </authorList>
    </citation>
    <scope>NUCLEOTIDE SEQUENCE [LARGE SCALE GENOMIC DNA]</scope>
    <source>
        <strain evidence="11 12">HNM0687</strain>
    </source>
</reference>